<dbReference type="Pfam" id="PF01930">
    <property type="entry name" value="Cas_Cas4"/>
    <property type="match status" value="1"/>
</dbReference>
<comment type="caution">
    <text evidence="2">The sequence shown here is derived from an EMBL/GenBank/DDBJ whole genome shotgun (WGS) entry which is preliminary data.</text>
</comment>
<dbReference type="InterPro" id="IPR011604">
    <property type="entry name" value="PDDEXK-like_dom_sf"/>
</dbReference>
<evidence type="ECO:0000313" key="3">
    <source>
        <dbReference type="Proteomes" id="UP000546917"/>
    </source>
</evidence>
<accession>A0A7K4FRT3</accession>
<dbReference type="Gene3D" id="3.90.320.10">
    <property type="match status" value="1"/>
</dbReference>
<proteinExistence type="predicted"/>
<evidence type="ECO:0000259" key="1">
    <source>
        <dbReference type="Pfam" id="PF01930"/>
    </source>
</evidence>
<dbReference type="EMBL" id="JABGBP010000413">
    <property type="protein sequence ID" value="NOL61038.1"/>
    <property type="molecule type" value="Genomic_DNA"/>
</dbReference>
<reference evidence="2 3" key="1">
    <citation type="submission" date="2020-05" db="EMBL/GenBank/DDBJ databases">
        <authorList>
            <person name="Zhang R."/>
        </authorList>
    </citation>
    <scope>NUCLEOTIDE SEQUENCE [LARGE SCALE GENOMIC DNA]</scope>
    <source>
        <strain evidence="2 3">DSM 28986</strain>
    </source>
</reference>
<organism evidence="2 3">
    <name type="scientific">Ferroplasma acidiphilum</name>
    <dbReference type="NCBI Taxonomy" id="74969"/>
    <lineage>
        <taxon>Archaea</taxon>
        <taxon>Methanobacteriati</taxon>
        <taxon>Thermoplasmatota</taxon>
        <taxon>Thermoplasmata</taxon>
        <taxon>Thermoplasmatales</taxon>
        <taxon>Ferroplasmaceae</taxon>
        <taxon>Ferroplasma</taxon>
    </lineage>
</organism>
<feature type="domain" description="DUF83" evidence="1">
    <location>
        <begin position="9"/>
        <end position="169"/>
    </location>
</feature>
<name>A0A7K4FRT3_9ARCH</name>
<dbReference type="InterPro" id="IPR022765">
    <property type="entry name" value="Dna2/Cas4_DUF83"/>
</dbReference>
<protein>
    <submittedName>
        <fullName evidence="2">Dna2/Cas4 domain-containing protein</fullName>
    </submittedName>
</protein>
<dbReference type="Proteomes" id="UP000546917">
    <property type="component" value="Unassembled WGS sequence"/>
</dbReference>
<dbReference type="AlphaFoldDB" id="A0A7K4FRT3"/>
<dbReference type="PANTHER" id="PTHR37168:SF1">
    <property type="entry name" value="CRISPR-ASSOCIATED EXONUCLEASE CAS4"/>
    <property type="match status" value="1"/>
</dbReference>
<evidence type="ECO:0000313" key="2">
    <source>
        <dbReference type="EMBL" id="NOL61038.1"/>
    </source>
</evidence>
<sequence length="170" mass="20008">MNVDILNIKGTDINYYFICRRRAWMSLKNFYIIDKNQFVAHGDYLSKKKRRYGFASIKLGRNVIDNLEITSTDTYIVHEFKRGKKVLPGDIFQVLHYMNILRTKGYTVENGEIHTLGSKDVKIIKLDEDTINELNSVYTELEKLRNEIMPEPIRNYYCNHGCSYSSFCWG</sequence>
<dbReference type="PANTHER" id="PTHR37168">
    <property type="entry name" value="CRISPR-ASSOCIATED EXONUCLEASE CAS4"/>
    <property type="match status" value="1"/>
</dbReference>
<gene>
    <name evidence="2" type="ORF">HLB00_09425</name>
</gene>
<dbReference type="RefSeq" id="WP_171482087.1">
    <property type="nucleotide sequence ID" value="NZ_JABGBP010000413.1"/>
</dbReference>